<dbReference type="InterPro" id="IPR029044">
    <property type="entry name" value="Nucleotide-diphossugar_trans"/>
</dbReference>
<evidence type="ECO:0000259" key="1">
    <source>
        <dbReference type="Pfam" id="PF00535"/>
    </source>
</evidence>
<keyword evidence="2" id="KW-0328">Glycosyltransferase</keyword>
<evidence type="ECO:0000313" key="2">
    <source>
        <dbReference type="EMBL" id="KFB71247.1"/>
    </source>
</evidence>
<organism evidence="2 3">
    <name type="scientific">Candidatus Accumulibacter phosphatis</name>
    <dbReference type="NCBI Taxonomy" id="327160"/>
    <lineage>
        <taxon>Bacteria</taxon>
        <taxon>Pseudomonadati</taxon>
        <taxon>Pseudomonadota</taxon>
        <taxon>Betaproteobacteria</taxon>
        <taxon>Candidatus Accumulibacter</taxon>
    </lineage>
</organism>
<comment type="caution">
    <text evidence="2">The sequence shown here is derived from an EMBL/GenBank/DDBJ whole genome shotgun (WGS) entry which is preliminary data.</text>
</comment>
<proteinExistence type="predicted"/>
<dbReference type="PANTHER" id="PTHR43685:SF11">
    <property type="entry name" value="GLYCOSYLTRANSFERASE TAGX-RELATED"/>
    <property type="match status" value="1"/>
</dbReference>
<feature type="domain" description="Glycosyltransferase 2-like" evidence="1">
    <location>
        <begin position="30"/>
        <end position="134"/>
    </location>
</feature>
<sequence length="378" mass="43605">MEDLDDQLLTSDSRLKEMLRHREIRPPFVTIVVTVYNYERYVVDCLRSIAAQTYRHFMCLVVDDCSSDRSAELVDNFIVEQALDERFRQIRHETNRGQMAGFKTGFENSQGEFLVFVDADDLLLPDFLAIHLAAHLGALLPVAFSSSDQYQINEIGEVIAGQHADLQARGRYRHVGSHYLFENTWLWATTSSMMFRRATLHLILPDDTEPFRVCADNYICHFGNLVGGSLLIPGRYGCYRRHGSNSFSNNRIVGGQHPTGDMRKHPHHESIRQAVVKHLLTYSDRFISVLAGWWYLVLLARTITFGEAVRIAFGSTWGRSICMPRQYILPFLYRSLANRIRWRNRWLFHLGPSISALPKKLFRNKPVAISRRSRNQTA</sequence>
<dbReference type="PANTHER" id="PTHR43685">
    <property type="entry name" value="GLYCOSYLTRANSFERASE"/>
    <property type="match status" value="1"/>
</dbReference>
<dbReference type="InterPro" id="IPR050834">
    <property type="entry name" value="Glycosyltransf_2"/>
</dbReference>
<dbReference type="GO" id="GO:0016757">
    <property type="term" value="F:glycosyltransferase activity"/>
    <property type="evidence" value="ECO:0007669"/>
    <property type="project" value="UniProtKB-KW"/>
</dbReference>
<dbReference type="Gene3D" id="3.90.550.10">
    <property type="entry name" value="Spore Coat Polysaccharide Biosynthesis Protein SpsA, Chain A"/>
    <property type="match status" value="1"/>
</dbReference>
<dbReference type="SUPFAM" id="SSF53448">
    <property type="entry name" value="Nucleotide-diphospho-sugar transferases"/>
    <property type="match status" value="1"/>
</dbReference>
<gene>
    <name evidence="2" type="primary">epsH</name>
    <name evidence="2" type="ORF">AW09_003629</name>
</gene>
<name>A0A080LSA7_9PROT</name>
<dbReference type="InterPro" id="IPR001173">
    <property type="entry name" value="Glyco_trans_2-like"/>
</dbReference>
<dbReference type="EMBL" id="JDVG02000572">
    <property type="protein sequence ID" value="KFB71247.1"/>
    <property type="molecule type" value="Genomic_DNA"/>
</dbReference>
<reference evidence="2 3" key="1">
    <citation type="submission" date="2014-02" db="EMBL/GenBank/DDBJ databases">
        <title>Expanding our view of genomic diversity in Candidatus Accumulibacter clades.</title>
        <authorList>
            <person name="Skennerton C.T."/>
            <person name="Barr J.J."/>
            <person name="Slater F.R."/>
            <person name="Bond P.L."/>
            <person name="Tyson G.W."/>
        </authorList>
    </citation>
    <scope>NUCLEOTIDE SEQUENCE [LARGE SCALE GENOMIC DNA]</scope>
    <source>
        <strain evidence="3">BA-91</strain>
    </source>
</reference>
<evidence type="ECO:0000313" key="3">
    <source>
        <dbReference type="Proteomes" id="UP000020077"/>
    </source>
</evidence>
<dbReference type="Pfam" id="PF00535">
    <property type="entry name" value="Glycos_transf_2"/>
    <property type="match status" value="1"/>
</dbReference>
<accession>A0A080LSA7</accession>
<dbReference type="Proteomes" id="UP000020077">
    <property type="component" value="Unassembled WGS sequence"/>
</dbReference>
<dbReference type="EC" id="2.4.-.-" evidence="2"/>
<protein>
    <submittedName>
        <fullName evidence="2">Putative glycosyltransferase EpsH</fullName>
        <ecNumber evidence="2">2.4.-.-</ecNumber>
    </submittedName>
</protein>
<dbReference type="AlphaFoldDB" id="A0A080LSA7"/>
<keyword evidence="2" id="KW-0808">Transferase</keyword>